<keyword evidence="3" id="KW-1185">Reference proteome</keyword>
<protein>
    <submittedName>
        <fullName evidence="2">DUF11 domain-containing protein</fullName>
    </submittedName>
</protein>
<evidence type="ECO:0000313" key="3">
    <source>
        <dbReference type="Proteomes" id="UP000266693"/>
    </source>
</evidence>
<dbReference type="NCBIfam" id="TIGR01451">
    <property type="entry name" value="B_ant_repeat"/>
    <property type="match status" value="1"/>
</dbReference>
<comment type="caution">
    <text evidence="2">The sequence shown here is derived from an EMBL/GenBank/DDBJ whole genome shotgun (WGS) entry which is preliminary data.</text>
</comment>
<dbReference type="OrthoDB" id="9773411at2"/>
<dbReference type="Pfam" id="PF01345">
    <property type="entry name" value="DUF11"/>
    <property type="match status" value="1"/>
</dbReference>
<gene>
    <name evidence="2" type="ORF">D1610_15955</name>
</gene>
<dbReference type="InterPro" id="IPR047589">
    <property type="entry name" value="DUF11_rpt"/>
</dbReference>
<dbReference type="InterPro" id="IPR001434">
    <property type="entry name" value="OmcB-like_DUF11"/>
</dbReference>
<dbReference type="EMBL" id="QWLV01000010">
    <property type="protein sequence ID" value="RHW16407.1"/>
    <property type="molecule type" value="Genomic_DNA"/>
</dbReference>
<sequence>MGDALCPHSGPNQAARGVYGPAALRPASVAPASAIHAADAIVLRFESPADNRDPASTETVRLVLSGADGDRETVTLTETDADSGIFTSYILTIATPPVAVRDDCRLSVAPGTRVTIDTARGDTGALVGSPALDILIDPYGVTFDSADGAPVAGARVTLIDDATGQPAEVFGDDGVSSFPSSVVTGSTVTDSGGAVYQFPPGDYRFPLARPGRYRLRVEPPAPYSAPSSASPADLAGFERPDGGPYAIVAGSYGAAFTLATPAPVRIDIPLDKPGAPLSLTKTASAAVAEPGDIVQYRITVGNSDANRATGAVTVSDTIPDAMRLRPDTVRFNGARADYGVSGDGRSLSVPIGPLAGGASGLVTYLLEVRPDAQPGDALNRAQAVDSRGSESVIAAASVRIARDALADRMTIIGRVTEGGCAADPRSSKGIAGVRVLLEDGSYAVTDEEGRYHFDGVLPGLHVVQVEPATFPADRAPVDCAGGAEAAGSAISRFVSGSGGMIKRADFRAAAVAPRADAARKAVRAPVASDSEAAGGATDWFAIPGNDIAWLFPAEDHNPRTRAVRIAIRHLPGQKVTLFADGKPVDTLAYEGATTAPDGARAVSLWRGVELAGRTTRFTAQVRDAGGALVRTLSRDVHFAASPMHAELVRKRSLLVADGVTRPVIAVRLTDRDGRPVHHGLVGDFAVPAPYFPAVEADAQAARQLSGLERARPVWRVQGDDGIATIELEPTTASGTLAVSFAFRDGEATRTQRLEAWLDPGDRPWTIVGFAAGTAGFSTLASRSEDLGKGGETWFTDARLALYAKGRVRGKWLMTLAYDSDKDEDETRFQGAIDPEAYYTVYADRSERRHDAASLRRLYLRLERPQFYALFGDYETGLDEAELARYVRSFNGVKAEFNNGRVKATAFAADTPFRHRREELQGNGLSGPYALAARDILPNSETVVIEVRDRLRSDRIVERTTLTRYVDYDIDYIAGLLRFKSPVLSRSSSLDPQFIVIDYEVDGVGERVVNAGGRAAWRLADGKLQVAATAIRDETDSDTTLLGGADIRYRPDAATEIRAEIAVTDRDAKADSGAAEGASTAWLVEAEHHGSKIDLLAYAREQQGGFGVGQTNASETGTRKFGADVRARLTDALSVSARAWQEEYLLTDARRRAGEALVEYRTKSTDLRAGVILADDRLADGREASSTLAQLGATQRLFGNRLELDAQTEFALSDADDSVDFPARHRLSARFAVTPGIGLVGAYEIAEGEAVKARTARLGFDLKPWTGARLVATANRQNIAEYGPRTYAAYGLAQSLPLGRNWTVDLSVDGNRTLSGIEPSRVINPAQPAASGGHLGSDGSIAEDFTALTAGATYRGDRWSWTGRAEVRSGDSGDRWGVTTAALRQIGEGRALGGQASFFHADAPTGATTETARIAISWAHRPAASDWALLDKLELKSDSITGAVIGAPGPIGGAPVLVDGDALSRRVINSLSVNYAPSGGACGEYAIFWGTRYVFDRFGADDVEGWSNLVGADLRFDLSDTVAVGAQGTVRQGAGMRSFAWSAGPSVTLSPMKNSAITVGYNAVGFHDRDFADARYTRSGPFVTLKLKFDQTSLAGLGLR</sequence>
<dbReference type="Gene3D" id="2.60.40.10">
    <property type="entry name" value="Immunoglobulins"/>
    <property type="match status" value="1"/>
</dbReference>
<dbReference type="Proteomes" id="UP000266693">
    <property type="component" value="Unassembled WGS sequence"/>
</dbReference>
<proteinExistence type="predicted"/>
<evidence type="ECO:0000259" key="1">
    <source>
        <dbReference type="Pfam" id="PF01345"/>
    </source>
</evidence>
<feature type="domain" description="DUF11" evidence="1">
    <location>
        <begin position="277"/>
        <end position="385"/>
    </location>
</feature>
<dbReference type="GO" id="GO:0030246">
    <property type="term" value="F:carbohydrate binding"/>
    <property type="evidence" value="ECO:0007669"/>
    <property type="project" value="InterPro"/>
</dbReference>
<accession>A0A396RJQ1</accession>
<dbReference type="SUPFAM" id="SSF49452">
    <property type="entry name" value="Starch-binding domain-like"/>
    <property type="match status" value="1"/>
</dbReference>
<evidence type="ECO:0000313" key="2">
    <source>
        <dbReference type="EMBL" id="RHW16407.1"/>
    </source>
</evidence>
<name>A0A396RJQ1_9SPHN</name>
<organism evidence="2 3">
    <name type="scientific">Sphingomonas gilva</name>
    <dbReference type="NCBI Taxonomy" id="2305907"/>
    <lineage>
        <taxon>Bacteria</taxon>
        <taxon>Pseudomonadati</taxon>
        <taxon>Pseudomonadota</taxon>
        <taxon>Alphaproteobacteria</taxon>
        <taxon>Sphingomonadales</taxon>
        <taxon>Sphingomonadaceae</taxon>
        <taxon>Sphingomonas</taxon>
    </lineage>
</organism>
<reference evidence="2 3" key="1">
    <citation type="submission" date="2018-08" db="EMBL/GenBank/DDBJ databases">
        <title>The multiple taxonomic identification of Sphingomonas gilva.</title>
        <authorList>
            <person name="Zhu D."/>
            <person name="Zheng S."/>
        </authorList>
    </citation>
    <scope>NUCLEOTIDE SEQUENCE [LARGE SCALE GENOMIC DNA]</scope>
    <source>
        <strain evidence="2 3">ZDH117</strain>
    </source>
</reference>
<dbReference type="InterPro" id="IPR013783">
    <property type="entry name" value="Ig-like_fold"/>
</dbReference>
<dbReference type="InterPro" id="IPR013784">
    <property type="entry name" value="Carb-bd-like_fold"/>
</dbReference>